<accession>A0A0P7AIE0</accession>
<proteinExistence type="predicted"/>
<name>A0A0P7AIE0_9FLAO</name>
<protein>
    <submittedName>
        <fullName evidence="1">Uncharacterized protein</fullName>
    </submittedName>
</protein>
<dbReference type="EMBL" id="LDJX01000004">
    <property type="protein sequence ID" value="KPM31539.1"/>
    <property type="molecule type" value="Genomic_DNA"/>
</dbReference>
<evidence type="ECO:0000313" key="2">
    <source>
        <dbReference type="Proteomes" id="UP000050280"/>
    </source>
</evidence>
<organism evidence="1 2">
    <name type="scientific">Croceitalea dokdonensis DOKDO 023</name>
    <dbReference type="NCBI Taxonomy" id="1300341"/>
    <lineage>
        <taxon>Bacteria</taxon>
        <taxon>Pseudomonadati</taxon>
        <taxon>Bacteroidota</taxon>
        <taxon>Flavobacteriia</taxon>
        <taxon>Flavobacteriales</taxon>
        <taxon>Flavobacteriaceae</taxon>
        <taxon>Croceitalea</taxon>
    </lineage>
</organism>
<evidence type="ECO:0000313" key="1">
    <source>
        <dbReference type="EMBL" id="KPM31539.1"/>
    </source>
</evidence>
<dbReference type="Proteomes" id="UP000050280">
    <property type="component" value="Unassembled WGS sequence"/>
</dbReference>
<dbReference type="AlphaFoldDB" id="A0A0P7AIE0"/>
<dbReference type="STRING" id="1300341.I595_2026"/>
<sequence>MASCEKDDICVEGDTPLLVVGFFDDNAEDDNTAKNVENLGIIEIQGNLLLNTISSVDSIAFPLRSDTTRTSFQLIRNAQLNEEDGNTTITGEGNPVAFTYVVNRSFVSRACGFVANYNQLDTLRDVSDTDWIKRIDVVTSDIENSNMIHVKIFH</sequence>
<dbReference type="InterPro" id="IPR045607">
    <property type="entry name" value="DUF6452"/>
</dbReference>
<dbReference type="Pfam" id="PF20050">
    <property type="entry name" value="DUF6452"/>
    <property type="match status" value="1"/>
</dbReference>
<gene>
    <name evidence="1" type="ORF">I595_2026</name>
</gene>
<keyword evidence="2" id="KW-1185">Reference proteome</keyword>
<reference evidence="1 2" key="1">
    <citation type="submission" date="2015-09" db="EMBL/GenBank/DDBJ databases">
        <title>Genome sequence of the marine flavobacterium Croceitalea dokdonensis DOKDO 023 that contains proton- and sodium-pumping rhodopsins.</title>
        <authorList>
            <person name="Kwon S.-K."/>
            <person name="Lee H.K."/>
            <person name="Kwak M.-J."/>
            <person name="Kim J.F."/>
        </authorList>
    </citation>
    <scope>NUCLEOTIDE SEQUENCE [LARGE SCALE GENOMIC DNA]</scope>
    <source>
        <strain evidence="1 2">DOKDO 023</strain>
    </source>
</reference>
<comment type="caution">
    <text evidence="1">The sequence shown here is derived from an EMBL/GenBank/DDBJ whole genome shotgun (WGS) entry which is preliminary data.</text>
</comment>
<dbReference type="PATRIC" id="fig|1300341.3.peg.2210"/>